<evidence type="ECO:0000256" key="8">
    <source>
        <dbReference type="ARBA" id="ARBA00022741"/>
    </source>
</evidence>
<keyword evidence="9" id="KW-0418">Kinase</keyword>
<protein>
    <recommendedName>
        <fullName evidence="4">non-specific serine/threonine protein kinase</fullName>
        <ecNumber evidence="4">2.7.11.1</ecNumber>
    </recommendedName>
</protein>
<dbReference type="GO" id="GO:0005524">
    <property type="term" value="F:ATP binding"/>
    <property type="evidence" value="ECO:0007669"/>
    <property type="project" value="UniProtKB-UniRule"/>
</dbReference>
<organism evidence="16 17">
    <name type="scientific">Psophocarpus tetragonolobus</name>
    <name type="common">Winged bean</name>
    <name type="synonym">Dolichos tetragonolobus</name>
    <dbReference type="NCBI Taxonomy" id="3891"/>
    <lineage>
        <taxon>Eukaryota</taxon>
        <taxon>Viridiplantae</taxon>
        <taxon>Streptophyta</taxon>
        <taxon>Embryophyta</taxon>
        <taxon>Tracheophyta</taxon>
        <taxon>Spermatophyta</taxon>
        <taxon>Magnoliopsida</taxon>
        <taxon>eudicotyledons</taxon>
        <taxon>Gunneridae</taxon>
        <taxon>Pentapetalae</taxon>
        <taxon>rosids</taxon>
        <taxon>fabids</taxon>
        <taxon>Fabales</taxon>
        <taxon>Fabaceae</taxon>
        <taxon>Papilionoideae</taxon>
        <taxon>50 kb inversion clade</taxon>
        <taxon>NPAAA clade</taxon>
        <taxon>indigoferoid/millettioid clade</taxon>
        <taxon>Phaseoleae</taxon>
        <taxon>Psophocarpus</taxon>
    </lineage>
</organism>
<dbReference type="EMBL" id="JAYMYS010000006">
    <property type="protein sequence ID" value="KAK7389641.1"/>
    <property type="molecule type" value="Genomic_DNA"/>
</dbReference>
<feature type="binding site" evidence="12">
    <location>
        <position position="38"/>
    </location>
    <ligand>
        <name>ATP</name>
        <dbReference type="ChEBI" id="CHEBI:30616"/>
    </ligand>
</feature>
<evidence type="ECO:0000256" key="4">
    <source>
        <dbReference type="ARBA" id="ARBA00012513"/>
    </source>
</evidence>
<feature type="region of interest" description="Disordered" evidence="14">
    <location>
        <begin position="422"/>
        <end position="450"/>
    </location>
</feature>
<dbReference type="PROSITE" id="PS00108">
    <property type="entry name" value="PROTEIN_KINASE_ST"/>
    <property type="match status" value="1"/>
</dbReference>
<evidence type="ECO:0000256" key="2">
    <source>
        <dbReference type="ARBA" id="ARBA00005926"/>
    </source>
</evidence>
<reference evidence="16 17" key="1">
    <citation type="submission" date="2024-01" db="EMBL/GenBank/DDBJ databases">
        <title>The genomes of 5 underutilized Papilionoideae crops provide insights into root nodulation and disease resistanc.</title>
        <authorList>
            <person name="Jiang F."/>
        </authorList>
    </citation>
    <scope>NUCLEOTIDE SEQUENCE [LARGE SCALE GENOMIC DNA]</scope>
    <source>
        <strain evidence="16">DUOXIRENSHENG_FW03</strain>
        <tissue evidence="16">Leaves</tissue>
    </source>
</reference>
<keyword evidence="5" id="KW-0963">Cytoplasm</keyword>
<name>A0AAN9XEY6_PSOTE</name>
<keyword evidence="8 12" id="KW-0547">Nucleotide-binding</keyword>
<evidence type="ECO:0000256" key="6">
    <source>
        <dbReference type="ARBA" id="ARBA00022527"/>
    </source>
</evidence>
<gene>
    <name evidence="16" type="ORF">VNO78_24849</name>
</gene>
<dbReference type="FunFam" id="3.30.200.20:FF:000538">
    <property type="entry name" value="Putative Casein kinase I"/>
    <property type="match status" value="1"/>
</dbReference>
<evidence type="ECO:0000256" key="3">
    <source>
        <dbReference type="ARBA" id="ARBA00011245"/>
    </source>
</evidence>
<comment type="subcellular location">
    <subcellularLocation>
        <location evidence="1">Cytoplasm</location>
    </subcellularLocation>
</comment>
<feature type="compositionally biased region" description="Polar residues" evidence="14">
    <location>
        <begin position="434"/>
        <end position="450"/>
    </location>
</feature>
<evidence type="ECO:0000256" key="1">
    <source>
        <dbReference type="ARBA" id="ARBA00004496"/>
    </source>
</evidence>
<comment type="subunit">
    <text evidence="3">Monomer.</text>
</comment>
<dbReference type="InterPro" id="IPR050235">
    <property type="entry name" value="CK1_Ser-Thr_kinase"/>
</dbReference>
<evidence type="ECO:0000256" key="14">
    <source>
        <dbReference type="SAM" id="MobiDB-lite"/>
    </source>
</evidence>
<dbReference type="InterPro" id="IPR011009">
    <property type="entry name" value="Kinase-like_dom_sf"/>
</dbReference>
<evidence type="ECO:0000256" key="9">
    <source>
        <dbReference type="ARBA" id="ARBA00022777"/>
    </source>
</evidence>
<dbReference type="SUPFAM" id="SSF56112">
    <property type="entry name" value="Protein kinase-like (PK-like)"/>
    <property type="match status" value="1"/>
</dbReference>
<evidence type="ECO:0000256" key="13">
    <source>
        <dbReference type="RuleBase" id="RU000304"/>
    </source>
</evidence>
<evidence type="ECO:0000313" key="17">
    <source>
        <dbReference type="Proteomes" id="UP001386955"/>
    </source>
</evidence>
<feature type="domain" description="Protein kinase" evidence="15">
    <location>
        <begin position="9"/>
        <end position="278"/>
    </location>
</feature>
<dbReference type="FunFam" id="1.10.510.10:FF:000134">
    <property type="entry name" value="Casein kinase I isoform delta-like"/>
    <property type="match status" value="1"/>
</dbReference>
<dbReference type="PROSITE" id="PS00107">
    <property type="entry name" value="PROTEIN_KINASE_ATP"/>
    <property type="match status" value="1"/>
</dbReference>
<dbReference type="InterPro" id="IPR000719">
    <property type="entry name" value="Prot_kinase_dom"/>
</dbReference>
<evidence type="ECO:0000259" key="15">
    <source>
        <dbReference type="PROSITE" id="PS50011"/>
    </source>
</evidence>
<keyword evidence="10 12" id="KW-0067">ATP-binding</keyword>
<evidence type="ECO:0000313" key="16">
    <source>
        <dbReference type="EMBL" id="KAK7389641.1"/>
    </source>
</evidence>
<proteinExistence type="inferred from homology"/>
<accession>A0AAN9XEY6</accession>
<dbReference type="PROSITE" id="PS50011">
    <property type="entry name" value="PROTEIN_KINASE_DOM"/>
    <property type="match status" value="1"/>
</dbReference>
<dbReference type="CDD" id="cd14125">
    <property type="entry name" value="STKc_CK1_delta_epsilon"/>
    <property type="match status" value="1"/>
</dbReference>
<dbReference type="Proteomes" id="UP001386955">
    <property type="component" value="Unassembled WGS sequence"/>
</dbReference>
<dbReference type="GO" id="GO:0005737">
    <property type="term" value="C:cytoplasm"/>
    <property type="evidence" value="ECO:0007669"/>
    <property type="project" value="UniProtKB-SubCell"/>
</dbReference>
<feature type="compositionally biased region" description="Low complexity" evidence="14">
    <location>
        <begin position="306"/>
        <end position="323"/>
    </location>
</feature>
<keyword evidence="17" id="KW-1185">Reference proteome</keyword>
<evidence type="ECO:0000256" key="5">
    <source>
        <dbReference type="ARBA" id="ARBA00022490"/>
    </source>
</evidence>
<evidence type="ECO:0000256" key="10">
    <source>
        <dbReference type="ARBA" id="ARBA00022840"/>
    </source>
</evidence>
<feature type="region of interest" description="Disordered" evidence="14">
    <location>
        <begin position="306"/>
        <end position="407"/>
    </location>
</feature>
<comment type="caution">
    <text evidence="16">The sequence shown here is derived from an EMBL/GenBank/DDBJ whole genome shotgun (WGS) entry which is preliminary data.</text>
</comment>
<dbReference type="EC" id="2.7.11.1" evidence="4"/>
<keyword evidence="6 13" id="KW-0723">Serine/threonine-protein kinase</keyword>
<comment type="function">
    <text evidence="11">Casein kinases are operationally defined by their preferential utilization of acidic proteins such as caseins as substrates. It can phosphorylate a large number of proteins.</text>
</comment>
<keyword evidence="7" id="KW-0808">Transferase</keyword>
<dbReference type="InterPro" id="IPR017441">
    <property type="entry name" value="Protein_kinase_ATP_BS"/>
</dbReference>
<dbReference type="SMART" id="SM00220">
    <property type="entry name" value="S_TKc"/>
    <property type="match status" value="1"/>
</dbReference>
<dbReference type="PANTHER" id="PTHR11909">
    <property type="entry name" value="CASEIN KINASE-RELATED"/>
    <property type="match status" value="1"/>
</dbReference>
<feature type="compositionally biased region" description="Polar residues" evidence="14">
    <location>
        <begin position="357"/>
        <end position="384"/>
    </location>
</feature>
<dbReference type="AlphaFoldDB" id="A0AAN9XEY6"/>
<evidence type="ECO:0000256" key="7">
    <source>
        <dbReference type="ARBA" id="ARBA00022679"/>
    </source>
</evidence>
<evidence type="ECO:0000256" key="11">
    <source>
        <dbReference type="ARBA" id="ARBA00024949"/>
    </source>
</evidence>
<dbReference type="InterPro" id="IPR008271">
    <property type="entry name" value="Ser/Thr_kinase_AS"/>
</dbReference>
<dbReference type="Pfam" id="PF00069">
    <property type="entry name" value="Pkinase"/>
    <property type="match status" value="1"/>
</dbReference>
<comment type="similarity">
    <text evidence="2">Belongs to the protein kinase superfamily. CK1 Ser/Thr protein kinase family. Casein kinase I subfamily.</text>
</comment>
<sequence>MEARIGNKFRLGRKIGSGSFGEIYLGTNVQTNEEVAIKLENVKTKHPQLSYESKLYKILQGGNGIPNVKWYGVEGEYNVLVMDLLGPSLEDLFNFCNRKLSLKTVLMLADQMLNRVEFVHSKSFLHRDIKPDNFLMGLGRRANQVYIIDFGLAKKYRDTYTHQHIPYRENKNLTGTARYASMNTHLGIEQSRRDDLESLGYVLMYFLRGSLPWQGLKAGTKKQKYEKISEKKVSTSIESLCRGYSSEFASYFHYCRSLRFDDKPDYAYLKRLLRDLFIREGFQFDYVFDWTILKYQQAQSATAPARAIGPAAGPSSGMPPLAANADGQLGGEDGRDTNWSSSDPTRRRNAGPIANDGISSRQKGPVTYDSTGSKDVMLSNSNFFRSSGAARRGGRESRDVVGSETDASRTLTLDSSQGAVRKISAPGAQRGSAIMSSEQNRTSSGRNTSNIKNLETTLRGIESLHFNEERVHY</sequence>
<dbReference type="GO" id="GO:0004674">
    <property type="term" value="F:protein serine/threonine kinase activity"/>
    <property type="evidence" value="ECO:0007669"/>
    <property type="project" value="UniProtKB-KW"/>
</dbReference>
<dbReference type="Gene3D" id="1.10.510.10">
    <property type="entry name" value="Transferase(Phosphotransferase) domain 1"/>
    <property type="match status" value="1"/>
</dbReference>
<evidence type="ECO:0000256" key="12">
    <source>
        <dbReference type="PROSITE-ProRule" id="PRU10141"/>
    </source>
</evidence>